<dbReference type="EMBL" id="LR796961">
    <property type="protein sequence ID" value="CAB4178323.1"/>
    <property type="molecule type" value="Genomic_DNA"/>
</dbReference>
<dbReference type="EMBL" id="LR796878">
    <property type="protein sequence ID" value="CAB4171598.1"/>
    <property type="molecule type" value="Genomic_DNA"/>
</dbReference>
<dbReference type="EMBL" id="LR796443">
    <property type="protein sequence ID" value="CAB4145024.1"/>
    <property type="molecule type" value="Genomic_DNA"/>
</dbReference>
<dbReference type="EMBL" id="LR797452">
    <property type="protein sequence ID" value="CAB4217976.1"/>
    <property type="molecule type" value="Genomic_DNA"/>
</dbReference>
<dbReference type="EMBL" id="LR797305">
    <property type="protein sequence ID" value="CAB4200758.1"/>
    <property type="molecule type" value="Genomic_DNA"/>
</dbReference>
<accession>A0A6J5RIZ2</accession>
<dbReference type="EMBL" id="LR797395">
    <property type="protein sequence ID" value="CAB4213200.1"/>
    <property type="molecule type" value="Genomic_DNA"/>
</dbReference>
<dbReference type="EMBL" id="LR796762">
    <property type="protein sequence ID" value="CAB4164739.1"/>
    <property type="molecule type" value="Genomic_DNA"/>
</dbReference>
<evidence type="ECO:0000313" key="6">
    <source>
        <dbReference type="EMBL" id="CAB4178323.1"/>
    </source>
</evidence>
<protein>
    <submittedName>
        <fullName evidence="7">Uncharacterized protein</fullName>
    </submittedName>
</protein>
<proteinExistence type="predicted"/>
<dbReference type="EMBL" id="LR798341">
    <property type="protein sequence ID" value="CAB5225209.1"/>
    <property type="molecule type" value="Genomic_DNA"/>
</dbReference>
<dbReference type="EMBL" id="LR798395">
    <property type="protein sequence ID" value="CAB5228774.1"/>
    <property type="molecule type" value="Genomic_DNA"/>
</dbReference>
<evidence type="ECO:0000313" key="1">
    <source>
        <dbReference type="EMBL" id="CAB4145024.1"/>
    </source>
</evidence>
<evidence type="ECO:0000313" key="3">
    <source>
        <dbReference type="EMBL" id="CAB4160337.1"/>
    </source>
</evidence>
<evidence type="ECO:0000313" key="10">
    <source>
        <dbReference type="EMBL" id="CAB4217976.1"/>
    </source>
</evidence>
<dbReference type="EMBL" id="LR796698">
    <property type="protein sequence ID" value="CAB4160337.1"/>
    <property type="molecule type" value="Genomic_DNA"/>
</dbReference>
<evidence type="ECO:0000313" key="12">
    <source>
        <dbReference type="EMBL" id="CAB5228774.1"/>
    </source>
</evidence>
<evidence type="ECO:0000313" key="4">
    <source>
        <dbReference type="EMBL" id="CAB4164739.1"/>
    </source>
</evidence>
<organism evidence="7">
    <name type="scientific">uncultured Caudovirales phage</name>
    <dbReference type="NCBI Taxonomy" id="2100421"/>
    <lineage>
        <taxon>Viruses</taxon>
        <taxon>Duplodnaviria</taxon>
        <taxon>Heunggongvirae</taxon>
        <taxon>Uroviricota</taxon>
        <taxon>Caudoviricetes</taxon>
        <taxon>Peduoviridae</taxon>
        <taxon>Maltschvirus</taxon>
        <taxon>Maltschvirus maltsch</taxon>
    </lineage>
</organism>
<dbReference type="EMBL" id="LR796644">
    <property type="protein sequence ID" value="CAB4156355.1"/>
    <property type="molecule type" value="Genomic_DNA"/>
</dbReference>
<gene>
    <name evidence="6" type="ORF">UFOVP1002_74</name>
    <name evidence="7" type="ORF">UFOVP1217_121</name>
    <name evidence="8" type="ORF">UFOVP1343_105</name>
    <name evidence="9" type="ORF">UFOVP1438_154</name>
    <name evidence="12" type="ORF">UFOVP1541_31</name>
    <name evidence="10" type="ORF">UFOVP1592_150</name>
    <name evidence="1" type="ORF">UFOVP465_11</name>
    <name evidence="2" type="ORF">UFOVP666_57</name>
    <name evidence="3" type="ORF">UFOVP727_134</name>
    <name evidence="11" type="ORF">UFOVP741_137</name>
    <name evidence="4" type="ORF">UFOVP819_85</name>
    <name evidence="5" type="ORF">UFOVP926_2</name>
</gene>
<evidence type="ECO:0000313" key="8">
    <source>
        <dbReference type="EMBL" id="CAB4200758.1"/>
    </source>
</evidence>
<name>A0A6J5RIZ2_9CAUD</name>
<evidence type="ECO:0000313" key="7">
    <source>
        <dbReference type="EMBL" id="CAB4191744.1"/>
    </source>
</evidence>
<reference evidence="7" key="1">
    <citation type="submission" date="2020-05" db="EMBL/GenBank/DDBJ databases">
        <authorList>
            <person name="Chiriac C."/>
            <person name="Salcher M."/>
            <person name="Ghai R."/>
            <person name="Kavagutti S V."/>
        </authorList>
    </citation>
    <scope>NUCLEOTIDE SEQUENCE</scope>
</reference>
<evidence type="ECO:0000313" key="2">
    <source>
        <dbReference type="EMBL" id="CAB4156355.1"/>
    </source>
</evidence>
<dbReference type="EMBL" id="LR797177">
    <property type="protein sequence ID" value="CAB4191744.1"/>
    <property type="molecule type" value="Genomic_DNA"/>
</dbReference>
<sequence>MPEYIYGDIEFLRASTEPCIVCGDPSGNCVPDNHKPPTRIFGLGLFNSLDSKQTFRVEEDFFMPEEVSPGVFTKVRKFAVGQVIPLEEARKYNLTSN</sequence>
<evidence type="ECO:0000313" key="9">
    <source>
        <dbReference type="EMBL" id="CAB4213200.1"/>
    </source>
</evidence>
<evidence type="ECO:0000313" key="11">
    <source>
        <dbReference type="EMBL" id="CAB5225209.1"/>
    </source>
</evidence>
<evidence type="ECO:0000313" key="5">
    <source>
        <dbReference type="EMBL" id="CAB4171598.1"/>
    </source>
</evidence>